<evidence type="ECO:0000256" key="1">
    <source>
        <dbReference type="SAM" id="MobiDB-lite"/>
    </source>
</evidence>
<dbReference type="EMBL" id="JAULSW010000001">
    <property type="protein sequence ID" value="KAK3392794.1"/>
    <property type="molecule type" value="Genomic_DNA"/>
</dbReference>
<name>A0AAE0P3U4_9PEZI</name>
<feature type="region of interest" description="Disordered" evidence="1">
    <location>
        <begin position="1"/>
        <end position="29"/>
    </location>
</feature>
<organism evidence="2 3">
    <name type="scientific">Podospora didyma</name>
    <dbReference type="NCBI Taxonomy" id="330526"/>
    <lineage>
        <taxon>Eukaryota</taxon>
        <taxon>Fungi</taxon>
        <taxon>Dikarya</taxon>
        <taxon>Ascomycota</taxon>
        <taxon>Pezizomycotina</taxon>
        <taxon>Sordariomycetes</taxon>
        <taxon>Sordariomycetidae</taxon>
        <taxon>Sordariales</taxon>
        <taxon>Podosporaceae</taxon>
        <taxon>Podospora</taxon>
    </lineage>
</organism>
<reference evidence="2" key="2">
    <citation type="submission" date="2023-06" db="EMBL/GenBank/DDBJ databases">
        <authorList>
            <consortium name="Lawrence Berkeley National Laboratory"/>
            <person name="Haridas S."/>
            <person name="Hensen N."/>
            <person name="Bonometti L."/>
            <person name="Westerberg I."/>
            <person name="Brannstrom I.O."/>
            <person name="Guillou S."/>
            <person name="Cros-Aarteil S."/>
            <person name="Calhoun S."/>
            <person name="Kuo A."/>
            <person name="Mondo S."/>
            <person name="Pangilinan J."/>
            <person name="Riley R."/>
            <person name="LaButti K."/>
            <person name="Andreopoulos B."/>
            <person name="Lipzen A."/>
            <person name="Chen C."/>
            <person name="Yanf M."/>
            <person name="Daum C."/>
            <person name="Ng V."/>
            <person name="Clum A."/>
            <person name="Steindorff A."/>
            <person name="Ohm R."/>
            <person name="Martin F."/>
            <person name="Silar P."/>
            <person name="Natvig D."/>
            <person name="Lalanne C."/>
            <person name="Gautier V."/>
            <person name="Ament-velasquez S.L."/>
            <person name="Kruys A."/>
            <person name="Hutchinson M.I."/>
            <person name="Powell A.J."/>
            <person name="Barry K."/>
            <person name="Miller A.N."/>
            <person name="Grigoriev I.V."/>
            <person name="Debuchy R."/>
            <person name="Gladieux P."/>
            <person name="Thoren M.H."/>
            <person name="Johannesson H."/>
        </authorList>
    </citation>
    <scope>NUCLEOTIDE SEQUENCE</scope>
    <source>
        <strain evidence="2">CBS 232.78</strain>
    </source>
</reference>
<dbReference type="AlphaFoldDB" id="A0AAE0P3U4"/>
<feature type="region of interest" description="Disordered" evidence="1">
    <location>
        <begin position="118"/>
        <end position="217"/>
    </location>
</feature>
<feature type="compositionally biased region" description="Polar residues" evidence="1">
    <location>
        <begin position="182"/>
        <end position="208"/>
    </location>
</feature>
<dbReference type="Proteomes" id="UP001285441">
    <property type="component" value="Unassembled WGS sequence"/>
</dbReference>
<sequence>MWSVGPKVQSPSRHFSRRAGKRNTPDVQKMKKGGYNVLAKELRLEIQRSIWDPLLDKLMSCPSHFLPTRTQRKLHNGTRLWPSEKKGGVPDDALVSLGTSRNQDPIRHHQLILQPQPTRNVDSHVAQSGNRGSTPQACTSPAAGFKQQEASIATRSSPPRRDPHSWRILVALATAHDRAHSPGSTTRQASGGSLRTQTGENRQPTSPKDIQYFDSHSDWPNETKDIMSLRQAYERKENFEVCWIHGNDSPADAMTKGSPNKALETLITKNTVTMHYRPGHDVLKGTTSCLFGLFIYIETTPSLRVKRPSSPLRTHLFISFSFVSFAHMHAKTPSSCQSTRSSFLRSWTWPSQPKRTTCSVSESLSWTRNLGST</sequence>
<comment type="caution">
    <text evidence="2">The sequence shown here is derived from an EMBL/GenBank/DDBJ whole genome shotgun (WGS) entry which is preliminary data.</text>
</comment>
<feature type="compositionally biased region" description="Polar residues" evidence="1">
    <location>
        <begin position="148"/>
        <end position="157"/>
    </location>
</feature>
<evidence type="ECO:0000313" key="3">
    <source>
        <dbReference type="Proteomes" id="UP001285441"/>
    </source>
</evidence>
<evidence type="ECO:0000313" key="2">
    <source>
        <dbReference type="EMBL" id="KAK3392794.1"/>
    </source>
</evidence>
<reference evidence="2" key="1">
    <citation type="journal article" date="2023" name="Mol. Phylogenet. Evol.">
        <title>Genome-scale phylogeny and comparative genomics of the fungal order Sordariales.</title>
        <authorList>
            <person name="Hensen N."/>
            <person name="Bonometti L."/>
            <person name="Westerberg I."/>
            <person name="Brannstrom I.O."/>
            <person name="Guillou S."/>
            <person name="Cros-Aarteil S."/>
            <person name="Calhoun S."/>
            <person name="Haridas S."/>
            <person name="Kuo A."/>
            <person name="Mondo S."/>
            <person name="Pangilinan J."/>
            <person name="Riley R."/>
            <person name="LaButti K."/>
            <person name="Andreopoulos B."/>
            <person name="Lipzen A."/>
            <person name="Chen C."/>
            <person name="Yan M."/>
            <person name="Daum C."/>
            <person name="Ng V."/>
            <person name="Clum A."/>
            <person name="Steindorff A."/>
            <person name="Ohm R.A."/>
            <person name="Martin F."/>
            <person name="Silar P."/>
            <person name="Natvig D.O."/>
            <person name="Lalanne C."/>
            <person name="Gautier V."/>
            <person name="Ament-Velasquez S.L."/>
            <person name="Kruys A."/>
            <person name="Hutchinson M.I."/>
            <person name="Powell A.J."/>
            <person name="Barry K."/>
            <person name="Miller A.N."/>
            <person name="Grigoriev I.V."/>
            <person name="Debuchy R."/>
            <person name="Gladieux P."/>
            <person name="Hiltunen Thoren M."/>
            <person name="Johannesson H."/>
        </authorList>
    </citation>
    <scope>NUCLEOTIDE SEQUENCE</scope>
    <source>
        <strain evidence="2">CBS 232.78</strain>
    </source>
</reference>
<keyword evidence="3" id="KW-1185">Reference proteome</keyword>
<accession>A0AAE0P3U4</accession>
<feature type="compositionally biased region" description="Polar residues" evidence="1">
    <location>
        <begin position="118"/>
        <end position="139"/>
    </location>
</feature>
<proteinExistence type="predicted"/>
<protein>
    <submittedName>
        <fullName evidence="2">Uncharacterized protein</fullName>
    </submittedName>
</protein>
<gene>
    <name evidence="2" type="ORF">B0H63DRAFT_1823</name>
</gene>